<organism evidence="1 2">
    <name type="scientific">Laetiporus sulphureus 93-53</name>
    <dbReference type="NCBI Taxonomy" id="1314785"/>
    <lineage>
        <taxon>Eukaryota</taxon>
        <taxon>Fungi</taxon>
        <taxon>Dikarya</taxon>
        <taxon>Basidiomycota</taxon>
        <taxon>Agaricomycotina</taxon>
        <taxon>Agaricomycetes</taxon>
        <taxon>Polyporales</taxon>
        <taxon>Laetiporus</taxon>
    </lineage>
</organism>
<dbReference type="InParanoid" id="A0A165HEA1"/>
<evidence type="ECO:0000313" key="1">
    <source>
        <dbReference type="EMBL" id="KZT11622.1"/>
    </source>
</evidence>
<sequence>MDRTKQYRRGGLSDWKRTNVRKSNCRRLQLLWNSLRRIGLLHFTDTHRRSGKCTGKRFERFKQPITATVSRWMAPFFLVSSLVKRIVGCEVEV</sequence>
<dbReference type="GeneID" id="63824937"/>
<dbReference type="AlphaFoldDB" id="A0A165HEA1"/>
<evidence type="ECO:0000313" key="2">
    <source>
        <dbReference type="Proteomes" id="UP000076871"/>
    </source>
</evidence>
<protein>
    <submittedName>
        <fullName evidence="1">Uncharacterized protein</fullName>
    </submittedName>
</protein>
<proteinExistence type="predicted"/>
<keyword evidence="2" id="KW-1185">Reference proteome</keyword>
<gene>
    <name evidence="1" type="ORF">LAESUDRAFT_720873</name>
</gene>
<accession>A0A165HEA1</accession>
<dbReference type="RefSeq" id="XP_040769362.1">
    <property type="nucleotide sequence ID" value="XM_040907908.1"/>
</dbReference>
<dbReference type="EMBL" id="KV427607">
    <property type="protein sequence ID" value="KZT11622.1"/>
    <property type="molecule type" value="Genomic_DNA"/>
</dbReference>
<name>A0A165HEA1_9APHY</name>
<reference evidence="1 2" key="1">
    <citation type="journal article" date="2016" name="Mol. Biol. Evol.">
        <title>Comparative Genomics of Early-Diverging Mushroom-Forming Fungi Provides Insights into the Origins of Lignocellulose Decay Capabilities.</title>
        <authorList>
            <person name="Nagy L.G."/>
            <person name="Riley R."/>
            <person name="Tritt A."/>
            <person name="Adam C."/>
            <person name="Daum C."/>
            <person name="Floudas D."/>
            <person name="Sun H."/>
            <person name="Yadav J.S."/>
            <person name="Pangilinan J."/>
            <person name="Larsson K.H."/>
            <person name="Matsuura K."/>
            <person name="Barry K."/>
            <person name="Labutti K."/>
            <person name="Kuo R."/>
            <person name="Ohm R.A."/>
            <person name="Bhattacharya S.S."/>
            <person name="Shirouzu T."/>
            <person name="Yoshinaga Y."/>
            <person name="Martin F.M."/>
            <person name="Grigoriev I.V."/>
            <person name="Hibbett D.S."/>
        </authorList>
    </citation>
    <scope>NUCLEOTIDE SEQUENCE [LARGE SCALE GENOMIC DNA]</scope>
    <source>
        <strain evidence="1 2">93-53</strain>
    </source>
</reference>
<dbReference type="Proteomes" id="UP000076871">
    <property type="component" value="Unassembled WGS sequence"/>
</dbReference>